<gene>
    <name evidence="8" type="ORF">NE542_13945</name>
</gene>
<keyword evidence="6" id="KW-0472">Membrane</keyword>
<keyword evidence="4" id="KW-0804">Transcription</keyword>
<evidence type="ECO:0000256" key="1">
    <source>
        <dbReference type="ARBA" id="ARBA00022491"/>
    </source>
</evidence>
<keyword evidence="5" id="KW-0175">Coiled coil</keyword>
<evidence type="ECO:0000256" key="4">
    <source>
        <dbReference type="ARBA" id="ARBA00023163"/>
    </source>
</evidence>
<keyword evidence="2" id="KW-0805">Transcription regulation</keyword>
<dbReference type="GO" id="GO:0003700">
    <property type="term" value="F:DNA-binding transcription factor activity"/>
    <property type="evidence" value="ECO:0007669"/>
    <property type="project" value="InterPro"/>
</dbReference>
<evidence type="ECO:0000313" key="9">
    <source>
        <dbReference type="Proteomes" id="UP001204814"/>
    </source>
</evidence>
<evidence type="ECO:0000256" key="6">
    <source>
        <dbReference type="SAM" id="Phobius"/>
    </source>
</evidence>
<feature type="coiled-coil region" evidence="5">
    <location>
        <begin position="73"/>
        <end position="103"/>
    </location>
</feature>
<keyword evidence="6" id="KW-1133">Transmembrane helix</keyword>
<evidence type="ECO:0000259" key="7">
    <source>
        <dbReference type="PROSITE" id="PS50937"/>
    </source>
</evidence>
<feature type="transmembrane region" description="Helical" evidence="6">
    <location>
        <begin position="147"/>
        <end position="165"/>
    </location>
</feature>
<feature type="domain" description="HTH merR-type" evidence="7">
    <location>
        <begin position="1"/>
        <end position="68"/>
    </location>
</feature>
<dbReference type="RefSeq" id="WP_227352202.1">
    <property type="nucleotide sequence ID" value="NZ_JAJDKX010000026.1"/>
</dbReference>
<feature type="transmembrane region" description="Helical" evidence="6">
    <location>
        <begin position="171"/>
        <end position="189"/>
    </location>
</feature>
<reference evidence="8" key="1">
    <citation type="submission" date="2022-06" db="EMBL/GenBank/DDBJ databases">
        <title>Isolation of gut microbiota from human fecal samples.</title>
        <authorList>
            <person name="Pamer E.G."/>
            <person name="Barat B."/>
            <person name="Waligurski E."/>
            <person name="Medina S."/>
            <person name="Paddock L."/>
            <person name="Mostad J."/>
        </authorList>
    </citation>
    <scope>NUCLEOTIDE SEQUENCE</scope>
    <source>
        <strain evidence="8">DFI.6.24</strain>
    </source>
</reference>
<evidence type="ECO:0000256" key="2">
    <source>
        <dbReference type="ARBA" id="ARBA00023015"/>
    </source>
</evidence>
<keyword evidence="3" id="KW-0238">DNA-binding</keyword>
<dbReference type="InterPro" id="IPR000551">
    <property type="entry name" value="MerR-type_HTH_dom"/>
</dbReference>
<dbReference type="AlphaFoldDB" id="A0AAP2UHJ7"/>
<dbReference type="SUPFAM" id="SSF46955">
    <property type="entry name" value="Putative DNA-binding domain"/>
    <property type="match status" value="1"/>
</dbReference>
<dbReference type="SMART" id="SM00422">
    <property type="entry name" value="HTH_MERR"/>
    <property type="match status" value="1"/>
</dbReference>
<evidence type="ECO:0000256" key="5">
    <source>
        <dbReference type="SAM" id="Coils"/>
    </source>
</evidence>
<name>A0AAP2UHJ7_9FIRM</name>
<protein>
    <submittedName>
        <fullName evidence="8">MerR family transcriptional regulator</fullName>
    </submittedName>
</protein>
<keyword evidence="1" id="KW-0678">Repressor</keyword>
<organism evidence="8 9">
    <name type="scientific">Faecalibacillus intestinalis</name>
    <dbReference type="NCBI Taxonomy" id="1982626"/>
    <lineage>
        <taxon>Bacteria</taxon>
        <taxon>Bacillati</taxon>
        <taxon>Bacillota</taxon>
        <taxon>Erysipelotrichia</taxon>
        <taxon>Erysipelotrichales</taxon>
        <taxon>Coprobacillaceae</taxon>
        <taxon>Faecalibacillus</taxon>
    </lineage>
</organism>
<sequence length="341" mass="40713">MKTHELEKELGISKHTIFYYEKEGIITPQRDDNGYRSYSQEDLQKLIMVKFLRNLNISIDDVKAILNNELDFKECLEINQIHLEKQIKNLEEVKENIEMYVSKDLPMLPALQQIQRETKNYKLGYQKTTDTISLGRKLTKKLAIRKFLYKFIPTFLIVLFFSAVIEESFLTRILSVTIISFVFINIFLASDFQFSQLYLHMPLDQTMNQSVEFLSDGIRYYKFNNFIDNVKYFYAVLLSKEDKFMKEYKYEDIQSVELILKHRYESYGTPIAKDWYVLDYRFEFKDGNHFYFYWPITLDDDARFIGTILDEKVENVIDKDHVIDALKNGIHLNDYVKTTEN</sequence>
<evidence type="ECO:0000256" key="3">
    <source>
        <dbReference type="ARBA" id="ARBA00023125"/>
    </source>
</evidence>
<dbReference type="Proteomes" id="UP001204814">
    <property type="component" value="Unassembled WGS sequence"/>
</dbReference>
<dbReference type="PANTHER" id="PTHR30204">
    <property type="entry name" value="REDOX-CYCLING DRUG-SENSING TRANSCRIPTIONAL ACTIVATOR SOXR"/>
    <property type="match status" value="1"/>
</dbReference>
<dbReference type="CDD" id="cd00592">
    <property type="entry name" value="HTH_MerR-like"/>
    <property type="match status" value="1"/>
</dbReference>
<dbReference type="InterPro" id="IPR009061">
    <property type="entry name" value="DNA-bd_dom_put_sf"/>
</dbReference>
<accession>A0AAP2UHJ7</accession>
<dbReference type="GO" id="GO:0003677">
    <property type="term" value="F:DNA binding"/>
    <property type="evidence" value="ECO:0007669"/>
    <property type="project" value="UniProtKB-KW"/>
</dbReference>
<dbReference type="Gene3D" id="1.10.1660.10">
    <property type="match status" value="1"/>
</dbReference>
<proteinExistence type="predicted"/>
<comment type="caution">
    <text evidence="8">The sequence shown here is derived from an EMBL/GenBank/DDBJ whole genome shotgun (WGS) entry which is preliminary data.</text>
</comment>
<dbReference type="PANTHER" id="PTHR30204:SF69">
    <property type="entry name" value="MERR-FAMILY TRANSCRIPTIONAL REGULATOR"/>
    <property type="match status" value="1"/>
</dbReference>
<dbReference type="EMBL" id="JANGBO010000022">
    <property type="protein sequence ID" value="MCQ5062919.1"/>
    <property type="molecule type" value="Genomic_DNA"/>
</dbReference>
<dbReference type="Pfam" id="PF13411">
    <property type="entry name" value="MerR_1"/>
    <property type="match status" value="1"/>
</dbReference>
<evidence type="ECO:0000313" key="8">
    <source>
        <dbReference type="EMBL" id="MCQ5062919.1"/>
    </source>
</evidence>
<dbReference type="PROSITE" id="PS50937">
    <property type="entry name" value="HTH_MERR_2"/>
    <property type="match status" value="1"/>
</dbReference>
<dbReference type="InterPro" id="IPR047057">
    <property type="entry name" value="MerR_fam"/>
</dbReference>
<keyword evidence="6" id="KW-0812">Transmembrane</keyword>